<dbReference type="PRINTS" id="PR00116">
    <property type="entry name" value="ARGINASE"/>
</dbReference>
<dbReference type="SUPFAM" id="SSF52768">
    <property type="entry name" value="Arginase/deacetylase"/>
    <property type="match status" value="1"/>
</dbReference>
<dbReference type="InterPro" id="IPR023696">
    <property type="entry name" value="Ureohydrolase_dom_sf"/>
</dbReference>
<dbReference type="Proteomes" id="UP001172082">
    <property type="component" value="Unassembled WGS sequence"/>
</dbReference>
<keyword evidence="1" id="KW-0479">Metal-binding</keyword>
<protein>
    <submittedName>
        <fullName evidence="4">Agmatinase family protein</fullName>
    </submittedName>
</protein>
<evidence type="ECO:0000256" key="1">
    <source>
        <dbReference type="ARBA" id="ARBA00022723"/>
    </source>
</evidence>
<organism evidence="4 5">
    <name type="scientific">Splendidivirga corallicola</name>
    <dbReference type="NCBI Taxonomy" id="3051826"/>
    <lineage>
        <taxon>Bacteria</taxon>
        <taxon>Pseudomonadati</taxon>
        <taxon>Bacteroidota</taxon>
        <taxon>Cytophagia</taxon>
        <taxon>Cytophagales</taxon>
        <taxon>Splendidivirgaceae</taxon>
        <taxon>Splendidivirga</taxon>
    </lineage>
</organism>
<dbReference type="InterPro" id="IPR006035">
    <property type="entry name" value="Ureohydrolase"/>
</dbReference>
<dbReference type="CDD" id="cd11593">
    <property type="entry name" value="Agmatinase-like_2"/>
    <property type="match status" value="1"/>
</dbReference>
<proteinExistence type="inferred from homology"/>
<comment type="caution">
    <text evidence="4">The sequence shown here is derived from an EMBL/GenBank/DDBJ whole genome shotgun (WGS) entry which is preliminary data.</text>
</comment>
<evidence type="ECO:0000256" key="2">
    <source>
        <dbReference type="ARBA" id="ARBA00022801"/>
    </source>
</evidence>
<name>A0ABT8KSP0_9BACT</name>
<evidence type="ECO:0000313" key="4">
    <source>
        <dbReference type="EMBL" id="MDN5203234.1"/>
    </source>
</evidence>
<sequence>MTKDEVLAEFDPNGVGIDGTLFGFPFSVENAELVLIPVPWEVTVSYGSGASKGPASILEASPQIDFAIDDITESWKLGITMLPISSDWEKENEQWRKHSAPYIKWLENGKPKANSNLIRNTPEAVNVISRKLNEWVKDQALTLLYSDKMVGVIGGDHSTPYGLISALCERYKDFGILQIDAHADLREAYEGFEFSHASIMYNALKNPQVSKLVQVGVRDYCEAELDFIRRSSGRVKTYFYRNIRKNLFKGENWREICEEIIDQLPNHVYVSFDIDGLDPKLCPNTGTPVPGGFEFEEINFLLRTLVKSGKKIIGFDLCEVAPGKNDQWDGNVGARVLYMLSCLMAVSQGKLRMI</sequence>
<dbReference type="EMBL" id="JAUJEA010000006">
    <property type="protein sequence ID" value="MDN5203234.1"/>
    <property type="molecule type" value="Genomic_DNA"/>
</dbReference>
<accession>A0ABT8KSP0</accession>
<dbReference type="PIRSF" id="PIRSF036979">
    <property type="entry name" value="Arginase"/>
    <property type="match status" value="1"/>
</dbReference>
<dbReference type="PANTHER" id="PTHR11358:SF26">
    <property type="entry name" value="GUANIDINO ACID HYDROLASE, MITOCHONDRIAL"/>
    <property type="match status" value="1"/>
</dbReference>
<evidence type="ECO:0000313" key="5">
    <source>
        <dbReference type="Proteomes" id="UP001172082"/>
    </source>
</evidence>
<keyword evidence="2" id="KW-0378">Hydrolase</keyword>
<dbReference type="Gene3D" id="3.40.800.10">
    <property type="entry name" value="Ureohydrolase domain"/>
    <property type="match status" value="1"/>
</dbReference>
<gene>
    <name evidence="4" type="ORF">QQ008_17725</name>
</gene>
<comment type="similarity">
    <text evidence="3">Belongs to the arginase family.</text>
</comment>
<evidence type="ECO:0000256" key="3">
    <source>
        <dbReference type="PROSITE-ProRule" id="PRU00742"/>
    </source>
</evidence>
<dbReference type="PANTHER" id="PTHR11358">
    <property type="entry name" value="ARGINASE/AGMATINASE"/>
    <property type="match status" value="1"/>
</dbReference>
<dbReference type="Pfam" id="PF00491">
    <property type="entry name" value="Arginase"/>
    <property type="match status" value="1"/>
</dbReference>
<dbReference type="RefSeq" id="WP_346753257.1">
    <property type="nucleotide sequence ID" value="NZ_JAUJEA010000006.1"/>
</dbReference>
<dbReference type="PROSITE" id="PS51409">
    <property type="entry name" value="ARGINASE_2"/>
    <property type="match status" value="1"/>
</dbReference>
<reference evidence="4" key="1">
    <citation type="submission" date="2023-06" db="EMBL/GenBank/DDBJ databases">
        <title>Genomic of Parafulvivirga corallium.</title>
        <authorList>
            <person name="Wang G."/>
        </authorList>
    </citation>
    <scope>NUCLEOTIDE SEQUENCE</scope>
    <source>
        <strain evidence="4">BMA10</strain>
    </source>
</reference>
<keyword evidence="5" id="KW-1185">Reference proteome</keyword>